<sequence length="305" mass="32376">MTKDFLKDVLEKHIAEGSDNTIWWDEERIPLHTIDQRVTDVMSLKGRTAVVTGGAGINLGQAIVHRLAGLGADVAIVDMEPAKAAALQESWGRKPGPSAEELAKIVADRWDVEAVGIYGDALDPAGIRTILAEANERLGRIDILVNSAVATYVGELATATPEQIDAAIAGTLAAPIHSCRAVLDHMIPQGYGRIVNIGSEASRTVLPDLGLYGTLKAGVAEFTRHLGKEVARHGVFVNGVNAGSMWGPGRELLPDTWQTLYDHGRTAIQRYQLPEEVANMVAFLASDAASSIVGTTVDVGGGMSL</sequence>
<dbReference type="PANTHER" id="PTHR42879:SF2">
    <property type="entry name" value="3-OXOACYL-[ACYL-CARRIER-PROTEIN] REDUCTASE FABG"/>
    <property type="match status" value="1"/>
</dbReference>
<keyword evidence="3" id="KW-1185">Reference proteome</keyword>
<organism evidence="2 3">
    <name type="scientific">Pseudonocardia sulfidoxydans NBRC 16205</name>
    <dbReference type="NCBI Taxonomy" id="1223511"/>
    <lineage>
        <taxon>Bacteria</taxon>
        <taxon>Bacillati</taxon>
        <taxon>Actinomycetota</taxon>
        <taxon>Actinomycetes</taxon>
        <taxon>Pseudonocardiales</taxon>
        <taxon>Pseudonocardiaceae</taxon>
        <taxon>Pseudonocardia</taxon>
    </lineage>
</organism>
<evidence type="ECO:0000313" key="3">
    <source>
        <dbReference type="Proteomes" id="UP000321685"/>
    </source>
</evidence>
<protein>
    <submittedName>
        <fullName evidence="2">2-hydroxycyclohexanecarboxyl-CoA dehydrogenase</fullName>
    </submittedName>
</protein>
<dbReference type="PRINTS" id="PR00081">
    <property type="entry name" value="GDHRDH"/>
</dbReference>
<dbReference type="PRINTS" id="PR00080">
    <property type="entry name" value="SDRFAMILY"/>
</dbReference>
<comment type="caution">
    <text evidence="2">The sequence shown here is derived from an EMBL/GenBank/DDBJ whole genome shotgun (WGS) entry which is preliminary data.</text>
</comment>
<dbReference type="Gene3D" id="3.40.50.720">
    <property type="entry name" value="NAD(P)-binding Rossmann-like Domain"/>
    <property type="match status" value="1"/>
</dbReference>
<evidence type="ECO:0000256" key="1">
    <source>
        <dbReference type="ARBA" id="ARBA00006484"/>
    </source>
</evidence>
<dbReference type="InterPro" id="IPR036291">
    <property type="entry name" value="NAD(P)-bd_dom_sf"/>
</dbReference>
<dbReference type="AlphaFoldDB" id="A0A511DD21"/>
<dbReference type="OrthoDB" id="8959163at2"/>
<dbReference type="EMBL" id="BJVJ01000007">
    <property type="protein sequence ID" value="GEL22263.1"/>
    <property type="molecule type" value="Genomic_DNA"/>
</dbReference>
<dbReference type="Pfam" id="PF13561">
    <property type="entry name" value="adh_short_C2"/>
    <property type="match status" value="1"/>
</dbReference>
<evidence type="ECO:0000313" key="2">
    <source>
        <dbReference type="EMBL" id="GEL22263.1"/>
    </source>
</evidence>
<dbReference type="PANTHER" id="PTHR42879">
    <property type="entry name" value="3-OXOACYL-(ACYL-CARRIER-PROTEIN) REDUCTASE"/>
    <property type="match status" value="1"/>
</dbReference>
<proteinExistence type="inferred from homology"/>
<dbReference type="RefSeq" id="WP_147103242.1">
    <property type="nucleotide sequence ID" value="NZ_BJVJ01000007.1"/>
</dbReference>
<name>A0A511DD21_9PSEU</name>
<dbReference type="SUPFAM" id="SSF51735">
    <property type="entry name" value="NAD(P)-binding Rossmann-fold domains"/>
    <property type="match status" value="1"/>
</dbReference>
<comment type="similarity">
    <text evidence="1">Belongs to the short-chain dehydrogenases/reductases (SDR) family.</text>
</comment>
<dbReference type="Proteomes" id="UP000321685">
    <property type="component" value="Unassembled WGS sequence"/>
</dbReference>
<gene>
    <name evidence="2" type="primary">badH</name>
    <name evidence="2" type="ORF">PSU4_12170</name>
</gene>
<dbReference type="InterPro" id="IPR002347">
    <property type="entry name" value="SDR_fam"/>
</dbReference>
<dbReference type="InterPro" id="IPR050259">
    <property type="entry name" value="SDR"/>
</dbReference>
<accession>A0A511DD21</accession>
<reference evidence="2 3" key="1">
    <citation type="submission" date="2019-07" db="EMBL/GenBank/DDBJ databases">
        <title>Whole genome shotgun sequence of Pseudonocardia sulfidoxydans NBRC 16205.</title>
        <authorList>
            <person name="Hosoyama A."/>
            <person name="Uohara A."/>
            <person name="Ohji S."/>
            <person name="Ichikawa N."/>
        </authorList>
    </citation>
    <scope>NUCLEOTIDE SEQUENCE [LARGE SCALE GENOMIC DNA]</scope>
    <source>
        <strain evidence="2 3">NBRC 16205</strain>
    </source>
</reference>
<dbReference type="CDD" id="cd05233">
    <property type="entry name" value="SDR_c"/>
    <property type="match status" value="1"/>
</dbReference>